<accession>A0A0A8ZAE8</accession>
<reference evidence="1" key="1">
    <citation type="submission" date="2014-09" db="EMBL/GenBank/DDBJ databases">
        <authorList>
            <person name="Magalhaes I.L.F."/>
            <person name="Oliveira U."/>
            <person name="Santos F.R."/>
            <person name="Vidigal T.H.D.A."/>
            <person name="Brescovit A.D."/>
            <person name="Santos A.J."/>
        </authorList>
    </citation>
    <scope>NUCLEOTIDE SEQUENCE</scope>
    <source>
        <tissue evidence="1">Shoot tissue taken approximately 20 cm above the soil surface</tissue>
    </source>
</reference>
<reference evidence="1" key="2">
    <citation type="journal article" date="2015" name="Data Brief">
        <title>Shoot transcriptome of the giant reed, Arundo donax.</title>
        <authorList>
            <person name="Barrero R.A."/>
            <person name="Guerrero F.D."/>
            <person name="Moolhuijzen P."/>
            <person name="Goolsby J.A."/>
            <person name="Tidwell J."/>
            <person name="Bellgard S.E."/>
            <person name="Bellgard M.I."/>
        </authorList>
    </citation>
    <scope>NUCLEOTIDE SEQUENCE</scope>
    <source>
        <tissue evidence="1">Shoot tissue taken approximately 20 cm above the soil surface</tissue>
    </source>
</reference>
<dbReference type="AlphaFoldDB" id="A0A0A8ZAE8"/>
<dbReference type="EMBL" id="GBRH01266043">
    <property type="protein sequence ID" value="JAD31852.1"/>
    <property type="molecule type" value="Transcribed_RNA"/>
</dbReference>
<evidence type="ECO:0000313" key="1">
    <source>
        <dbReference type="EMBL" id="JAD31852.1"/>
    </source>
</evidence>
<sequence length="16" mass="1732">MSDKLALADSSNDTTY</sequence>
<name>A0A0A8ZAE8_ARUDO</name>
<organism evidence="1">
    <name type="scientific">Arundo donax</name>
    <name type="common">Giant reed</name>
    <name type="synonym">Donax arundinaceus</name>
    <dbReference type="NCBI Taxonomy" id="35708"/>
    <lineage>
        <taxon>Eukaryota</taxon>
        <taxon>Viridiplantae</taxon>
        <taxon>Streptophyta</taxon>
        <taxon>Embryophyta</taxon>
        <taxon>Tracheophyta</taxon>
        <taxon>Spermatophyta</taxon>
        <taxon>Magnoliopsida</taxon>
        <taxon>Liliopsida</taxon>
        <taxon>Poales</taxon>
        <taxon>Poaceae</taxon>
        <taxon>PACMAD clade</taxon>
        <taxon>Arundinoideae</taxon>
        <taxon>Arundineae</taxon>
        <taxon>Arundo</taxon>
    </lineage>
</organism>
<proteinExistence type="predicted"/>
<protein>
    <submittedName>
        <fullName evidence="1">Uncharacterized protein</fullName>
    </submittedName>
</protein>